<evidence type="ECO:0000256" key="1">
    <source>
        <dbReference type="ARBA" id="ARBA00022729"/>
    </source>
</evidence>
<evidence type="ECO:0000313" key="4">
    <source>
        <dbReference type="Proteomes" id="UP000796880"/>
    </source>
</evidence>
<dbReference type="OrthoDB" id="973137at2759"/>
<accession>A0A8K0GXR4</accession>
<evidence type="ECO:0000259" key="2">
    <source>
        <dbReference type="Pfam" id="PF05617"/>
    </source>
</evidence>
<dbReference type="PANTHER" id="PTHR31951">
    <property type="entry name" value="BIFUNCTIONAL INHIBITOR/LIPID-TRANSFER PROTEIN/SEED STORAGE 2S ALBUMIN SUPERFAMILY PROTEIN-RELATED"/>
    <property type="match status" value="1"/>
</dbReference>
<organism evidence="3 4">
    <name type="scientific">Rhamnella rubrinervis</name>
    <dbReference type="NCBI Taxonomy" id="2594499"/>
    <lineage>
        <taxon>Eukaryota</taxon>
        <taxon>Viridiplantae</taxon>
        <taxon>Streptophyta</taxon>
        <taxon>Embryophyta</taxon>
        <taxon>Tracheophyta</taxon>
        <taxon>Spermatophyta</taxon>
        <taxon>Magnoliopsida</taxon>
        <taxon>eudicotyledons</taxon>
        <taxon>Gunneridae</taxon>
        <taxon>Pentapetalae</taxon>
        <taxon>rosids</taxon>
        <taxon>fabids</taxon>
        <taxon>Rosales</taxon>
        <taxon>Rhamnaceae</taxon>
        <taxon>rhamnoid group</taxon>
        <taxon>Rhamneae</taxon>
        <taxon>Rhamnella</taxon>
    </lineage>
</organism>
<proteinExistence type="predicted"/>
<protein>
    <recommendedName>
        <fullName evidence="2">Prolamin-like domain-containing protein</fullName>
    </recommendedName>
</protein>
<dbReference type="Pfam" id="PF05617">
    <property type="entry name" value="Prolamin_like"/>
    <property type="match status" value="1"/>
</dbReference>
<dbReference type="Proteomes" id="UP000796880">
    <property type="component" value="Unassembled WGS sequence"/>
</dbReference>
<reference evidence="3" key="1">
    <citation type="submission" date="2020-03" db="EMBL/GenBank/DDBJ databases">
        <title>A high-quality chromosome-level genome assembly of a woody plant with both climbing and erect habits, Rhamnella rubrinervis.</title>
        <authorList>
            <person name="Lu Z."/>
            <person name="Yang Y."/>
            <person name="Zhu X."/>
            <person name="Sun Y."/>
        </authorList>
    </citation>
    <scope>NUCLEOTIDE SEQUENCE</scope>
    <source>
        <strain evidence="3">BYM</strain>
        <tissue evidence="3">Leaf</tissue>
    </source>
</reference>
<keyword evidence="1" id="KW-0732">Signal</keyword>
<dbReference type="InterPro" id="IPR008502">
    <property type="entry name" value="Prolamin-like"/>
</dbReference>
<feature type="domain" description="Prolamin-like" evidence="2">
    <location>
        <begin position="27"/>
        <end position="97"/>
    </location>
</feature>
<evidence type="ECO:0000313" key="3">
    <source>
        <dbReference type="EMBL" id="KAF3442108.1"/>
    </source>
</evidence>
<name>A0A8K0GXR4_9ROSA</name>
<gene>
    <name evidence="3" type="ORF">FNV43_RR16024</name>
</gene>
<dbReference type="AlphaFoldDB" id="A0A8K0GXR4"/>
<keyword evidence="4" id="KW-1185">Reference proteome</keyword>
<sequence length="107" mass="11411">MGVMVLPGLAIFQAPAPAPTNYKFLEDCATKIGACGSEIYTSVFEHGSVSDKCCTKLVFTGKSCHDQLVKYLLSKPGFGGNESETLAKSEDIWDHCVSLSPACSPSF</sequence>
<dbReference type="PANTHER" id="PTHR31951:SF22">
    <property type="entry name" value="ECA1 GAMETOGENESIS RELATED FAMILY"/>
    <property type="match status" value="1"/>
</dbReference>
<comment type="caution">
    <text evidence="3">The sequence shown here is derived from an EMBL/GenBank/DDBJ whole genome shotgun (WGS) entry which is preliminary data.</text>
</comment>
<dbReference type="EMBL" id="VOIH02000007">
    <property type="protein sequence ID" value="KAF3442108.1"/>
    <property type="molecule type" value="Genomic_DNA"/>
</dbReference>